<keyword evidence="3 4" id="KW-0732">Signal</keyword>
<protein>
    <submittedName>
        <fullName evidence="6">ABC transporter substrate-binding protein</fullName>
    </submittedName>
</protein>
<evidence type="ECO:0000256" key="4">
    <source>
        <dbReference type="SAM" id="SignalP"/>
    </source>
</evidence>
<evidence type="ECO:0000313" key="6">
    <source>
        <dbReference type="EMBL" id="CAI10595.1"/>
    </source>
</evidence>
<dbReference type="eggNOG" id="COG0715">
    <property type="taxonomic scope" value="Bacteria"/>
</dbReference>
<name>Q5NWG9_AROAE</name>
<feature type="chain" id="PRO_5004260552" evidence="4">
    <location>
        <begin position="19"/>
        <end position="348"/>
    </location>
</feature>
<dbReference type="OrthoDB" id="8892982at2"/>
<evidence type="ECO:0000256" key="1">
    <source>
        <dbReference type="ARBA" id="ARBA00004418"/>
    </source>
</evidence>
<sequence>MKTACLRFLSATCLAVWALNCAANDSTEVRVGVVNSSSDAGFLIADKKGYFREEGLEIVFTPFDSAAKMIAPLGAGHLDVGGGSPSAGLYNAIARGISIKIVADKGSTPPGYGYQPLLVRKDLVDSGRFKELKDLKGMKIAGSAPGSASTSTLNEMLKKADLKTADVERVYMGFPQHVMALQNAAVDAALTTEPSATRAIQSGAAVKVLGDDEAYPDHQLAVVLYSGPFAREKPEVARKFMRAYLRGVRDYNDALKDGRLVGPSSDDIIAILTASTALKDPATYRLLSANGCNPNGKVHEPSLRNDLQFFKDEGLIQGNVTVEQAVDHTFVEAALKDLGTYEAKRSLQ</sequence>
<dbReference type="Gene3D" id="3.40.190.10">
    <property type="entry name" value="Periplasmic binding protein-like II"/>
    <property type="match status" value="2"/>
</dbReference>
<reference evidence="6 7" key="1">
    <citation type="journal article" date="2005" name="Arch. Microbiol.">
        <title>The genome sequence of an anaerobic aromatic-degrading denitrifying bacterium, strain EbN1.</title>
        <authorList>
            <person name="Rabus R."/>
            <person name="Kube M."/>
            <person name="Heider J."/>
            <person name="Beck A."/>
            <person name="Heitmann K."/>
            <person name="Widdel F."/>
            <person name="Reinhardt R."/>
        </authorList>
    </citation>
    <scope>NUCLEOTIDE SEQUENCE [LARGE SCALE GENOMIC DNA]</scope>
    <source>
        <strain evidence="6 7">EbN1</strain>
        <plasmid evidence="7">Plasmid pAzo2</plasmid>
    </source>
</reference>
<proteinExistence type="inferred from homology"/>
<dbReference type="CDD" id="cd13652">
    <property type="entry name" value="PBP2_ThiY_THI5_like_1"/>
    <property type="match status" value="1"/>
</dbReference>
<dbReference type="PANTHER" id="PTHR30024">
    <property type="entry name" value="ALIPHATIC SULFONATES-BINDING PROTEIN-RELATED"/>
    <property type="match status" value="1"/>
</dbReference>
<feature type="domain" description="Solute-binding protein family 3/N-terminal" evidence="5">
    <location>
        <begin position="28"/>
        <end position="258"/>
    </location>
</feature>
<dbReference type="AlphaFoldDB" id="Q5NWG9"/>
<dbReference type="GO" id="GO:0042597">
    <property type="term" value="C:periplasmic space"/>
    <property type="evidence" value="ECO:0007669"/>
    <property type="project" value="UniProtKB-SubCell"/>
</dbReference>
<dbReference type="SUPFAM" id="SSF53850">
    <property type="entry name" value="Periplasmic binding protein-like II"/>
    <property type="match status" value="1"/>
</dbReference>
<organism evidence="6 7">
    <name type="scientific">Aromatoleum aromaticum (strain DSM 19018 / LMG 30748 / EbN1)</name>
    <name type="common">Azoarcus sp. (strain EbN1)</name>
    <dbReference type="NCBI Taxonomy" id="76114"/>
    <lineage>
        <taxon>Bacteria</taxon>
        <taxon>Pseudomonadati</taxon>
        <taxon>Pseudomonadota</taxon>
        <taxon>Betaproteobacteria</taxon>
        <taxon>Rhodocyclales</taxon>
        <taxon>Rhodocyclaceae</taxon>
        <taxon>Aromatoleum</taxon>
    </lineage>
</organism>
<keyword evidence="7" id="KW-1185">Reference proteome</keyword>
<accession>Q5NWG9</accession>
<dbReference type="PANTHER" id="PTHR30024:SF47">
    <property type="entry name" value="TAURINE-BINDING PERIPLASMIC PROTEIN"/>
    <property type="match status" value="1"/>
</dbReference>
<dbReference type="GO" id="GO:0042918">
    <property type="term" value="P:alkanesulfonate transmembrane transport"/>
    <property type="evidence" value="ECO:0007669"/>
    <property type="project" value="TreeGrafter"/>
</dbReference>
<dbReference type="RefSeq" id="WP_011255026.1">
    <property type="nucleotide sequence ID" value="NC_006824.1"/>
</dbReference>
<dbReference type="Pfam" id="PF09084">
    <property type="entry name" value="NMT1"/>
    <property type="match status" value="1"/>
</dbReference>
<dbReference type="SMART" id="SM00062">
    <property type="entry name" value="PBPb"/>
    <property type="match status" value="1"/>
</dbReference>
<comment type="subcellular location">
    <subcellularLocation>
        <location evidence="1">Periplasm</location>
    </subcellularLocation>
</comment>
<dbReference type="InterPro" id="IPR001638">
    <property type="entry name" value="Solute-binding_3/MltF_N"/>
</dbReference>
<dbReference type="HOGENOM" id="CLU_028871_7_0_4"/>
<feature type="signal peptide" evidence="4">
    <location>
        <begin position="1"/>
        <end position="18"/>
    </location>
</feature>
<evidence type="ECO:0000259" key="5">
    <source>
        <dbReference type="SMART" id="SM00062"/>
    </source>
</evidence>
<dbReference type="EMBL" id="CR555308">
    <property type="protein sequence ID" value="CAI10595.1"/>
    <property type="molecule type" value="Genomic_DNA"/>
</dbReference>
<evidence type="ECO:0000313" key="7">
    <source>
        <dbReference type="Proteomes" id="UP000006552"/>
    </source>
</evidence>
<gene>
    <name evidence="6" type="primary">tauA</name>
    <name evidence="6" type="ORF">p2A128</name>
</gene>
<comment type="similarity">
    <text evidence="2">Belongs to the bacterial solute-binding protein SsuA/TauA family.</text>
</comment>
<dbReference type="Proteomes" id="UP000006552">
    <property type="component" value="Plasmid 2"/>
</dbReference>
<dbReference type="InterPro" id="IPR015168">
    <property type="entry name" value="SsuA/THI5"/>
</dbReference>
<keyword evidence="6" id="KW-0614">Plasmid</keyword>
<evidence type="ECO:0000256" key="2">
    <source>
        <dbReference type="ARBA" id="ARBA00010742"/>
    </source>
</evidence>
<evidence type="ECO:0000256" key="3">
    <source>
        <dbReference type="ARBA" id="ARBA00022729"/>
    </source>
</evidence>
<geneLocation type="plasmid" evidence="7">
    <name>pAzo2</name>
</geneLocation>
<dbReference type="KEGG" id="eba:p2A128"/>